<evidence type="ECO:0000313" key="1">
    <source>
        <dbReference type="EMBL" id="GGI74310.1"/>
    </source>
</evidence>
<name>A0AAV4K3P2_9DEIO</name>
<dbReference type="Proteomes" id="UP000630135">
    <property type="component" value="Unassembled WGS sequence"/>
</dbReference>
<evidence type="ECO:0000313" key="3">
    <source>
        <dbReference type="Proteomes" id="UP000630135"/>
    </source>
</evidence>
<proteinExistence type="predicted"/>
<organism evidence="1 4">
    <name type="scientific">Deinococcus wulumuqiensis</name>
    <dbReference type="NCBI Taxonomy" id="980427"/>
    <lineage>
        <taxon>Bacteria</taxon>
        <taxon>Thermotogati</taxon>
        <taxon>Deinococcota</taxon>
        <taxon>Deinococci</taxon>
        <taxon>Deinococcales</taxon>
        <taxon>Deinococcaceae</taxon>
        <taxon>Deinococcus</taxon>
    </lineage>
</organism>
<accession>A0AAV4K3P2</accession>
<comment type="caution">
    <text evidence="1">The sequence shown here is derived from an EMBL/GenBank/DDBJ whole genome shotgun (WGS) entry which is preliminary data.</text>
</comment>
<reference evidence="1" key="4">
    <citation type="submission" date="2023-08" db="EMBL/GenBank/DDBJ databases">
        <authorList>
            <person name="Sun Q."/>
            <person name="Zhou Y."/>
        </authorList>
    </citation>
    <scope>NUCLEOTIDE SEQUENCE</scope>
    <source>
        <strain evidence="2">CGMCC 1.8884</strain>
        <strain evidence="1">CGMCC 1.8885</strain>
    </source>
</reference>
<dbReference type="EMBL" id="BMMA01000003">
    <property type="protein sequence ID" value="GGI74310.1"/>
    <property type="molecule type" value="Genomic_DNA"/>
</dbReference>
<dbReference type="EMBL" id="BMLZ01000016">
    <property type="protein sequence ID" value="GGP29858.1"/>
    <property type="molecule type" value="Genomic_DNA"/>
</dbReference>
<dbReference type="AlphaFoldDB" id="A0AAV4K3P2"/>
<dbReference type="Proteomes" id="UP000652720">
    <property type="component" value="Unassembled WGS sequence"/>
</dbReference>
<reference evidence="3" key="3">
    <citation type="journal article" date="2019" name="Int. J. Syst. Evol. Microbiol.">
        <title>The Global Catalogue of Microorganisms (GCM) 10K type strain sequencing project: providing services to taxonomists for standard genome sequencing and annotation.</title>
        <authorList>
            <consortium name="The Broad Institute Genomics Platform"/>
            <consortium name="The Broad Institute Genome Sequencing Center for Infectious Disease"/>
            <person name="Wu L."/>
            <person name="Ma J."/>
        </authorList>
    </citation>
    <scope>NUCLEOTIDE SEQUENCE [LARGE SCALE GENOMIC DNA]</scope>
    <source>
        <strain evidence="3">CGMCC 1.8884</strain>
    </source>
</reference>
<reference evidence="1" key="2">
    <citation type="journal article" date="2014" name="Int. J. Syst. Evol. Microbiol.">
        <title>Complete genome sequence of Corynebacterium casei LMG S-19264T (=DSM 44701T), isolated from a smear-ripened cheese.</title>
        <authorList>
            <consortium name="US DOE Joint Genome Institute (JGI-PGF)"/>
            <person name="Walter F."/>
            <person name="Albersmeier A."/>
            <person name="Kalinowski J."/>
            <person name="Ruckert C."/>
        </authorList>
    </citation>
    <scope>NUCLEOTIDE SEQUENCE</scope>
    <source>
        <strain evidence="1">CGMCC 1.8885</strain>
    </source>
</reference>
<sequence length="290" mass="33334">MHTLYFAILDETKGRCFDPELLLGVAQRMRKALRKRARSGHPAWVTVEVGEGPHPLHLHIMSRDDAPLPAILTIKNLKGEVIAIFSREAGRSKLGTPRKLAQYLRKVGHVGAKDFNQQLPADDPRQPPGFRAALKDWQIGRARRIALGLKRMPRRTFGLFIPRLTDAQRIAALKVLENMKVETQPVMSISQAEWEAQEVQILIKKKWKTRRALERERQSVITLVRAAQDQRNVYKAWQARKDHVSKSTVYNTLERLGWPTIDKVIKAVRRLRSGIRESRLYRALAKSKKK</sequence>
<gene>
    <name evidence="2" type="ORF">GCM10008021_15090</name>
    <name evidence="1" type="ORF">GCM10010914_05440</name>
</gene>
<keyword evidence="3" id="KW-1185">Reference proteome</keyword>
<protein>
    <submittedName>
        <fullName evidence="1">Uncharacterized protein</fullName>
    </submittedName>
</protein>
<evidence type="ECO:0000313" key="2">
    <source>
        <dbReference type="EMBL" id="GGP29858.1"/>
    </source>
</evidence>
<evidence type="ECO:0000313" key="4">
    <source>
        <dbReference type="Proteomes" id="UP000652720"/>
    </source>
</evidence>
<reference evidence="2" key="1">
    <citation type="journal article" date="2014" name="Int. J. Syst. Evol. Microbiol.">
        <title>Complete genome of a new Firmicutes species belonging to the dominant human colonic microbiota ('Ruminococcus bicirculans') reveals two chromosomes and a selective capacity to utilize plant glucans.</title>
        <authorList>
            <consortium name="NISC Comparative Sequencing Program"/>
            <person name="Wegmann U."/>
            <person name="Louis P."/>
            <person name="Goesmann A."/>
            <person name="Henrissat B."/>
            <person name="Duncan S.H."/>
            <person name="Flint H.J."/>
        </authorList>
    </citation>
    <scope>NUCLEOTIDE SEQUENCE</scope>
    <source>
        <strain evidence="2">CGMCC 1.8884</strain>
    </source>
</reference>